<dbReference type="Proteomes" id="UP000001075">
    <property type="component" value="Unassembled WGS sequence"/>
</dbReference>
<proteinExistence type="predicted"/>
<accession>G3HR81</accession>
<protein>
    <submittedName>
        <fullName evidence="1">Uncharacterized protein</fullName>
    </submittedName>
</protein>
<dbReference type="InParanoid" id="G3HR81"/>
<name>G3HR81_CRIGR</name>
<dbReference type="AlphaFoldDB" id="G3HR81"/>
<evidence type="ECO:0000313" key="1">
    <source>
        <dbReference type="EMBL" id="EGW09922.1"/>
    </source>
</evidence>
<gene>
    <name evidence="1" type="ORF">I79_013344</name>
</gene>
<sequence length="59" mass="6870">MKNISHCVAHFTILDIQLYRNLWALTLRLICTAKCGTLKKFLENNRNRGCLRDKSSPYS</sequence>
<dbReference type="EMBL" id="JH000629">
    <property type="protein sequence ID" value="EGW09922.1"/>
    <property type="molecule type" value="Genomic_DNA"/>
</dbReference>
<evidence type="ECO:0000313" key="2">
    <source>
        <dbReference type="Proteomes" id="UP000001075"/>
    </source>
</evidence>
<reference evidence="2" key="1">
    <citation type="journal article" date="2011" name="Nat. Biotechnol.">
        <title>The genomic sequence of the Chinese hamster ovary (CHO)-K1 cell line.</title>
        <authorList>
            <person name="Xu X."/>
            <person name="Nagarajan H."/>
            <person name="Lewis N.E."/>
            <person name="Pan S."/>
            <person name="Cai Z."/>
            <person name="Liu X."/>
            <person name="Chen W."/>
            <person name="Xie M."/>
            <person name="Wang W."/>
            <person name="Hammond S."/>
            <person name="Andersen M.R."/>
            <person name="Neff N."/>
            <person name="Passarelli B."/>
            <person name="Koh W."/>
            <person name="Fan H.C."/>
            <person name="Wang J."/>
            <person name="Gui Y."/>
            <person name="Lee K.H."/>
            <person name="Betenbaugh M.J."/>
            <person name="Quake S.R."/>
            <person name="Famili I."/>
            <person name="Palsson B.O."/>
            <person name="Wang J."/>
        </authorList>
    </citation>
    <scope>NUCLEOTIDE SEQUENCE [LARGE SCALE GENOMIC DNA]</scope>
    <source>
        <strain evidence="2">CHO K1 cell line</strain>
    </source>
</reference>
<organism evidence="1 2">
    <name type="scientific">Cricetulus griseus</name>
    <name type="common">Chinese hamster</name>
    <name type="synonym">Cricetulus barabensis griseus</name>
    <dbReference type="NCBI Taxonomy" id="10029"/>
    <lineage>
        <taxon>Eukaryota</taxon>
        <taxon>Metazoa</taxon>
        <taxon>Chordata</taxon>
        <taxon>Craniata</taxon>
        <taxon>Vertebrata</taxon>
        <taxon>Euteleostomi</taxon>
        <taxon>Mammalia</taxon>
        <taxon>Eutheria</taxon>
        <taxon>Euarchontoglires</taxon>
        <taxon>Glires</taxon>
        <taxon>Rodentia</taxon>
        <taxon>Myomorpha</taxon>
        <taxon>Muroidea</taxon>
        <taxon>Cricetidae</taxon>
        <taxon>Cricetinae</taxon>
        <taxon>Cricetulus</taxon>
    </lineage>
</organism>